<proteinExistence type="predicted"/>
<accession>A0AAV0R595</accession>
<feature type="region of interest" description="Disordered" evidence="1">
    <location>
        <begin position="1"/>
        <end position="27"/>
    </location>
</feature>
<dbReference type="AlphaFoldDB" id="A0AAV0R595"/>
<dbReference type="Proteomes" id="UP001154282">
    <property type="component" value="Unassembled WGS sequence"/>
</dbReference>
<protein>
    <submittedName>
        <fullName evidence="2">Uncharacterized protein</fullName>
    </submittedName>
</protein>
<name>A0AAV0R595_9ROSI</name>
<sequence>MEKRPSRKHSEKLFGTSCGSGWTADRS</sequence>
<comment type="caution">
    <text evidence="2">The sequence shown here is derived from an EMBL/GenBank/DDBJ whole genome shotgun (WGS) entry which is preliminary data.</text>
</comment>
<organism evidence="2 3">
    <name type="scientific">Linum tenue</name>
    <dbReference type="NCBI Taxonomy" id="586396"/>
    <lineage>
        <taxon>Eukaryota</taxon>
        <taxon>Viridiplantae</taxon>
        <taxon>Streptophyta</taxon>
        <taxon>Embryophyta</taxon>
        <taxon>Tracheophyta</taxon>
        <taxon>Spermatophyta</taxon>
        <taxon>Magnoliopsida</taxon>
        <taxon>eudicotyledons</taxon>
        <taxon>Gunneridae</taxon>
        <taxon>Pentapetalae</taxon>
        <taxon>rosids</taxon>
        <taxon>fabids</taxon>
        <taxon>Malpighiales</taxon>
        <taxon>Linaceae</taxon>
        <taxon>Linum</taxon>
    </lineage>
</organism>
<reference evidence="2" key="1">
    <citation type="submission" date="2022-08" db="EMBL/GenBank/DDBJ databases">
        <authorList>
            <person name="Gutierrez-Valencia J."/>
        </authorList>
    </citation>
    <scope>NUCLEOTIDE SEQUENCE</scope>
</reference>
<evidence type="ECO:0000313" key="3">
    <source>
        <dbReference type="Proteomes" id="UP001154282"/>
    </source>
</evidence>
<feature type="compositionally biased region" description="Basic residues" evidence="1">
    <location>
        <begin position="1"/>
        <end position="10"/>
    </location>
</feature>
<keyword evidence="3" id="KW-1185">Reference proteome</keyword>
<dbReference type="EMBL" id="CAMGYJ010000010">
    <property type="protein sequence ID" value="CAI0552446.1"/>
    <property type="molecule type" value="Genomic_DNA"/>
</dbReference>
<gene>
    <name evidence="2" type="ORF">LITE_LOCUS46427</name>
</gene>
<evidence type="ECO:0000313" key="2">
    <source>
        <dbReference type="EMBL" id="CAI0552446.1"/>
    </source>
</evidence>
<evidence type="ECO:0000256" key="1">
    <source>
        <dbReference type="SAM" id="MobiDB-lite"/>
    </source>
</evidence>